<comment type="caution">
    <text evidence="2">The sequence shown here is derived from an EMBL/GenBank/DDBJ whole genome shotgun (WGS) entry which is preliminary data.</text>
</comment>
<dbReference type="RefSeq" id="WP_154430486.1">
    <property type="nucleotide sequence ID" value="NZ_VUNI01000020.1"/>
</dbReference>
<proteinExistence type="predicted"/>
<evidence type="ECO:0000259" key="1">
    <source>
        <dbReference type="Pfam" id="PF09346"/>
    </source>
</evidence>
<protein>
    <submittedName>
        <fullName evidence="2">SMI1/KNR4 family protein</fullName>
    </submittedName>
</protein>
<dbReference type="EMBL" id="VUNI01000020">
    <property type="protein sequence ID" value="MST75521.1"/>
    <property type="molecule type" value="Genomic_DNA"/>
</dbReference>
<feature type="domain" description="Knr4/Smi1-like" evidence="1">
    <location>
        <begin position="367"/>
        <end position="458"/>
    </location>
</feature>
<gene>
    <name evidence="2" type="ORF">FYJ75_10910</name>
</gene>
<dbReference type="AlphaFoldDB" id="A0A6L5YUY1"/>
<dbReference type="InterPro" id="IPR018958">
    <property type="entry name" value="Knr4/Smi1-like_dom"/>
</dbReference>
<dbReference type="Pfam" id="PF09346">
    <property type="entry name" value="SMI1_KNR4"/>
    <property type="match status" value="1"/>
</dbReference>
<sequence>MKHLDFSKYKYELELHAIVDGAHVGRKNLVDDEEYAYNRNFMSELGFKSDSVGWIKEDTITEDVFEKILTKAQDENVKIRTICDIKIKDEESIEWYILNNLPFVELEEKKVPRTKKYIDAVKGYKLREHIYNTFGPCLISQKVNAILEELEVKGCHTKWIVDSGRYASKPFYGLYLDEAIDGYFGGFVDERIIKKSKKELITFLEPFSKVVSNIIENYPKRTDMTMLSVPMIVNRSLLEGKDIIMVDNHYLVSRRVKEELVKQKVISVRAFEPVLLCNDEETFVVFNDNSELSKLHKAVRKKNELLEDADVEKYREKQYDLYINSSRLPYEISEKMALHLLREEKRACPRFFSKGVRKEDVLETAIESLQSVYKISNGFYIGEECQIFSIEEQINAQVEFDSDYAKEQLTEVADDVKVIGKTVDGDWLILLKDGKVARYLMGEITYEEIWDSFWMFLDDMIKR</sequence>
<organism evidence="2 3">
    <name type="scientific">Roseburia porci</name>
    <dbReference type="NCBI Taxonomy" id="2605790"/>
    <lineage>
        <taxon>Bacteria</taxon>
        <taxon>Bacillati</taxon>
        <taxon>Bacillota</taxon>
        <taxon>Clostridia</taxon>
        <taxon>Lachnospirales</taxon>
        <taxon>Lachnospiraceae</taxon>
        <taxon>Roseburia</taxon>
    </lineage>
</organism>
<keyword evidence="3" id="KW-1185">Reference proteome</keyword>
<reference evidence="2 3" key="1">
    <citation type="submission" date="2019-08" db="EMBL/GenBank/DDBJ databases">
        <title>In-depth cultivation of the pig gut microbiome towards novel bacterial diversity and tailored functional studies.</title>
        <authorList>
            <person name="Wylensek D."/>
            <person name="Hitch T.C.A."/>
            <person name="Clavel T."/>
        </authorList>
    </citation>
    <scope>NUCLEOTIDE SEQUENCE [LARGE SCALE GENOMIC DNA]</scope>
    <source>
        <strain evidence="2 3">MUC/MUC-530-WT-4D</strain>
    </source>
</reference>
<name>A0A6L5YUY1_9FIRM</name>
<evidence type="ECO:0000313" key="2">
    <source>
        <dbReference type="EMBL" id="MST75521.1"/>
    </source>
</evidence>
<evidence type="ECO:0000313" key="3">
    <source>
        <dbReference type="Proteomes" id="UP000474024"/>
    </source>
</evidence>
<dbReference type="Proteomes" id="UP000474024">
    <property type="component" value="Unassembled WGS sequence"/>
</dbReference>
<accession>A0A6L5YUY1</accession>